<accession>A0A5C7AHY1</accession>
<dbReference type="Pfam" id="PF00534">
    <property type="entry name" value="Glycos_transf_1"/>
    <property type="match status" value="1"/>
</dbReference>
<dbReference type="PANTHER" id="PTHR12526">
    <property type="entry name" value="GLYCOSYLTRANSFERASE"/>
    <property type="match status" value="1"/>
</dbReference>
<evidence type="ECO:0000313" key="3">
    <source>
        <dbReference type="Proteomes" id="UP000321790"/>
    </source>
</evidence>
<dbReference type="AlphaFoldDB" id="A0A5C7AHY1"/>
<proteinExistence type="predicted"/>
<dbReference type="Gene3D" id="3.40.50.2000">
    <property type="entry name" value="Glycogen Phosphorylase B"/>
    <property type="match status" value="2"/>
</dbReference>
<sequence length="349" mass="40859">MSEKVVYILHKNGAKGHYVALDYLLKQNNIALKHREFSIFSKLFKAVTRGNFSLFFKQLKNIVFFISLLFTKNKKIVLGIAPFDSKLITILKFLKKHDVYYHTSWTCWNKTFHPKYKKNNPKTFKHWQFFLEHKVKHIFAVTNKSKQELLTNYNINNNKISIVYHSNNSVFYNNTNTPKKTNSFIYVGRLLPQKGIIEILDFFKQNPKAYLTIVGDGKLKNNVIHYAKKYQNIHYHEPIYHKPTLINVFKTHEYVLLNSKKTKTWEELFGIIIIEAMSLGLIPIASNHSGPKEIITDKVGYIFNEGNVANTLTKVINKGFNNNMSLHNIEVSKQYSLKNISNRWKPILK</sequence>
<dbReference type="GO" id="GO:0016757">
    <property type="term" value="F:glycosyltransferase activity"/>
    <property type="evidence" value="ECO:0007669"/>
    <property type="project" value="InterPro"/>
</dbReference>
<evidence type="ECO:0000259" key="1">
    <source>
        <dbReference type="Pfam" id="PF00534"/>
    </source>
</evidence>
<organism evidence="2 3">
    <name type="scientific">Seonamhaeicola algicola</name>
    <dbReference type="NCBI Taxonomy" id="1719036"/>
    <lineage>
        <taxon>Bacteria</taxon>
        <taxon>Pseudomonadati</taxon>
        <taxon>Bacteroidota</taxon>
        <taxon>Flavobacteriia</taxon>
        <taxon>Flavobacteriales</taxon>
        <taxon>Flavobacteriaceae</taxon>
    </lineage>
</organism>
<dbReference type="RefSeq" id="WP_147136725.1">
    <property type="nucleotide sequence ID" value="NZ_VOSC01000030.1"/>
</dbReference>
<dbReference type="InterPro" id="IPR001296">
    <property type="entry name" value="Glyco_trans_1"/>
</dbReference>
<dbReference type="CDD" id="cd03801">
    <property type="entry name" value="GT4_PimA-like"/>
    <property type="match status" value="1"/>
</dbReference>
<evidence type="ECO:0000313" key="2">
    <source>
        <dbReference type="EMBL" id="TXE07073.1"/>
    </source>
</evidence>
<feature type="domain" description="Glycosyl transferase family 1" evidence="1">
    <location>
        <begin position="175"/>
        <end position="323"/>
    </location>
</feature>
<dbReference type="OrthoDB" id="9811239at2"/>
<keyword evidence="2" id="KW-0808">Transferase</keyword>
<dbReference type="EMBL" id="VOSC01000030">
    <property type="protein sequence ID" value="TXE07073.1"/>
    <property type="molecule type" value="Genomic_DNA"/>
</dbReference>
<dbReference type="Proteomes" id="UP000321790">
    <property type="component" value="Unassembled WGS sequence"/>
</dbReference>
<dbReference type="SUPFAM" id="SSF53756">
    <property type="entry name" value="UDP-Glycosyltransferase/glycogen phosphorylase"/>
    <property type="match status" value="1"/>
</dbReference>
<keyword evidence="3" id="KW-1185">Reference proteome</keyword>
<gene>
    <name evidence="2" type="ORF">FUA26_12675</name>
</gene>
<name>A0A5C7AHY1_9FLAO</name>
<reference evidence="3" key="1">
    <citation type="submission" date="2019-08" db="EMBL/GenBank/DDBJ databases">
        <title>Seonamhaeicola sediminis sp. nov., isolated from marine sediment.</title>
        <authorList>
            <person name="Cao W.R."/>
        </authorList>
    </citation>
    <scope>NUCLEOTIDE SEQUENCE [LARGE SCALE GENOMIC DNA]</scope>
    <source>
        <strain evidence="3">Gy8</strain>
    </source>
</reference>
<protein>
    <submittedName>
        <fullName evidence="2">Glycosyltransferase</fullName>
    </submittedName>
</protein>
<comment type="caution">
    <text evidence="2">The sequence shown here is derived from an EMBL/GenBank/DDBJ whole genome shotgun (WGS) entry which is preliminary data.</text>
</comment>